<protein>
    <recommendedName>
        <fullName evidence="2">Amidohydrolase-related domain-containing protein</fullName>
    </recommendedName>
</protein>
<dbReference type="KEGG" id="tasa:A1Q1_05811"/>
<dbReference type="VEuPathDB" id="FungiDB:A1Q1_05811"/>
<dbReference type="EMBL" id="ALBS01000322">
    <property type="protein sequence ID" value="EJT45662.1"/>
    <property type="molecule type" value="Genomic_DNA"/>
</dbReference>
<evidence type="ECO:0000313" key="4">
    <source>
        <dbReference type="Proteomes" id="UP000002748"/>
    </source>
</evidence>
<accession>J6ESF5</accession>
<dbReference type="HOGENOM" id="CLU_023620_2_0_1"/>
<dbReference type="Gene3D" id="3.20.20.140">
    <property type="entry name" value="Metal-dependent hydrolases"/>
    <property type="match status" value="1"/>
</dbReference>
<dbReference type="InterPro" id="IPR057744">
    <property type="entry name" value="OTAase-like"/>
</dbReference>
<proteinExistence type="predicted"/>
<dbReference type="RefSeq" id="XP_014176495.1">
    <property type="nucleotide sequence ID" value="XM_014321020.1"/>
</dbReference>
<dbReference type="PANTHER" id="PTHR43135">
    <property type="entry name" value="ALPHA-D-RIBOSE 1-METHYLPHOSPHONATE 5-TRIPHOSPHATE DIPHOSPHATASE"/>
    <property type="match status" value="1"/>
</dbReference>
<dbReference type="CDD" id="cd01299">
    <property type="entry name" value="Met_dep_hydrolase_A"/>
    <property type="match status" value="1"/>
</dbReference>
<name>J6ESF5_TRIAS</name>
<evidence type="ECO:0000256" key="1">
    <source>
        <dbReference type="SAM" id="MobiDB-lite"/>
    </source>
</evidence>
<dbReference type="InterPro" id="IPR051781">
    <property type="entry name" value="Metallo-dep_Hydrolase"/>
</dbReference>
<evidence type="ECO:0000313" key="3">
    <source>
        <dbReference type="EMBL" id="EJT45662.1"/>
    </source>
</evidence>
<gene>
    <name evidence="3" type="ORF">A1Q1_05811</name>
</gene>
<dbReference type="GO" id="GO:0016810">
    <property type="term" value="F:hydrolase activity, acting on carbon-nitrogen (but not peptide) bonds"/>
    <property type="evidence" value="ECO:0007669"/>
    <property type="project" value="InterPro"/>
</dbReference>
<dbReference type="SUPFAM" id="SSF51338">
    <property type="entry name" value="Composite domain of metallo-dependent hydrolases"/>
    <property type="match status" value="1"/>
</dbReference>
<dbReference type="OrthoDB" id="194468at2759"/>
<dbReference type="Gene3D" id="2.30.40.10">
    <property type="entry name" value="Urease, subunit C, domain 1"/>
    <property type="match status" value="1"/>
</dbReference>
<organism evidence="3 4">
    <name type="scientific">Trichosporon asahii var. asahii (strain ATCC 90039 / CBS 2479 / JCM 2466 / KCTC 7840 / NBRC 103889/ NCYC 2677 / UAMH 7654)</name>
    <name type="common">Yeast</name>
    <dbReference type="NCBI Taxonomy" id="1186058"/>
    <lineage>
        <taxon>Eukaryota</taxon>
        <taxon>Fungi</taxon>
        <taxon>Dikarya</taxon>
        <taxon>Basidiomycota</taxon>
        <taxon>Agaricomycotina</taxon>
        <taxon>Tremellomycetes</taxon>
        <taxon>Trichosporonales</taxon>
        <taxon>Trichosporonaceae</taxon>
        <taxon>Trichosporon</taxon>
    </lineage>
</organism>
<dbReference type="Proteomes" id="UP000002748">
    <property type="component" value="Unassembled WGS sequence"/>
</dbReference>
<feature type="domain" description="Amidohydrolase-related" evidence="2">
    <location>
        <begin position="95"/>
        <end position="439"/>
    </location>
</feature>
<dbReference type="InterPro" id="IPR006680">
    <property type="entry name" value="Amidohydro-rel"/>
</dbReference>
<dbReference type="PANTHER" id="PTHR43135:SF3">
    <property type="entry name" value="ALPHA-D-RIBOSE 1-METHYLPHOSPHONATE 5-TRIPHOSPHATE DIPHOSPHATASE"/>
    <property type="match status" value="1"/>
</dbReference>
<reference evidence="3 4" key="1">
    <citation type="journal article" date="2012" name="Eukaryot. Cell">
        <title>Draft genome sequence of CBS 2479, the standard type strain of Trichosporon asahii.</title>
        <authorList>
            <person name="Yang R.Y."/>
            <person name="Li H.T."/>
            <person name="Zhu H."/>
            <person name="Zhou G.P."/>
            <person name="Wang M."/>
            <person name="Wang L."/>
        </authorList>
    </citation>
    <scope>NUCLEOTIDE SEQUENCE [LARGE SCALE GENOMIC DNA]</scope>
    <source>
        <strain evidence="4">ATCC 90039 / CBS 2479 / JCM 2466 / KCTC 7840 / NCYC 2677 / UAMH 7654</strain>
    </source>
</reference>
<dbReference type="Pfam" id="PF01979">
    <property type="entry name" value="Amidohydro_1"/>
    <property type="match status" value="1"/>
</dbReference>
<dbReference type="InterPro" id="IPR011059">
    <property type="entry name" value="Metal-dep_hydrolase_composite"/>
</dbReference>
<evidence type="ECO:0000259" key="2">
    <source>
        <dbReference type="Pfam" id="PF01979"/>
    </source>
</evidence>
<dbReference type="AlphaFoldDB" id="J6ESF5"/>
<sequence length="461" mass="49695">MTAHQAPIWKTGDEAPRPPPKGDITAMPWIPEPARPLVFINANVVDVAANKVHSGMTVRIEDGVFKSAKKADQAELDELAKDTKARVVDVGGLWLCPGLVDCHVHINMSDGGRDFVEPQLRAMYTLKSMLARGFTTVRDVGGAGYFQAQAVKQWLTPGPRLFQGGRLLSQTGGHGDARGREVVDSAPSMGCCSGDGPLIDGVASAAHITRDLMRRGADHIKIATSGGVSSPTDALDSIQFLPEEIRTITQVCKDMGGRLTTAHAYTPAAIRRAVENGVRGIEHGNLLDRDTAKLLKEKDVFLTPTLIISTCKGRPPLSDSLPDWQKEKNEMVRLKGREAIKIAEEEGVTVCFGTDLTFGMGYLQSEEFRIRAGILPSHTVLKHATVNAAKQLGDDKIGEIREGAYGDCVVLTHNPLDDVRVLDSGGKGIWGVVKEGRVVVARGRVKDQVKLDVVLGVPDAE</sequence>
<dbReference type="GeneID" id="25989323"/>
<dbReference type="InterPro" id="IPR032466">
    <property type="entry name" value="Metal_Hydrolase"/>
</dbReference>
<comment type="caution">
    <text evidence="3">The sequence shown here is derived from an EMBL/GenBank/DDBJ whole genome shotgun (WGS) entry which is preliminary data.</text>
</comment>
<dbReference type="SUPFAM" id="SSF51556">
    <property type="entry name" value="Metallo-dependent hydrolases"/>
    <property type="match status" value="1"/>
</dbReference>
<feature type="region of interest" description="Disordered" evidence="1">
    <location>
        <begin position="1"/>
        <end position="23"/>
    </location>
</feature>